<evidence type="ECO:0000256" key="6">
    <source>
        <dbReference type="RuleBase" id="RU368087"/>
    </source>
</evidence>
<evidence type="ECO:0000256" key="1">
    <source>
        <dbReference type="ARBA" id="ARBA00004173"/>
    </source>
</evidence>
<reference evidence="8" key="1">
    <citation type="journal article" date="2019" name="Beilstein J. Org. Chem.">
        <title>Nanangenines: drimane sesquiterpenoids as the dominant metabolite cohort of a novel Australian fungus, Aspergillus nanangensis.</title>
        <authorList>
            <person name="Lacey H.J."/>
            <person name="Gilchrist C.L.M."/>
            <person name="Crombie A."/>
            <person name="Kalaitzis J.A."/>
            <person name="Vuong D."/>
            <person name="Rutledge P.J."/>
            <person name="Turner P."/>
            <person name="Pitt J.I."/>
            <person name="Lacey E."/>
            <person name="Chooi Y.H."/>
            <person name="Piggott A.M."/>
        </authorList>
    </citation>
    <scope>NUCLEOTIDE SEQUENCE</scope>
    <source>
        <strain evidence="8">MST-FP2251</strain>
    </source>
</reference>
<comment type="similarity">
    <text evidence="2 6">Belongs to the ATPase inhibitor family.</text>
</comment>
<accession>A0AAD4GP20</accession>
<keyword evidence="5" id="KW-0496">Mitochondrion</keyword>
<dbReference type="PANTHER" id="PTHR48417:SF1">
    <property type="entry name" value="ATP SYNTHASE F1 SUBUNIT EPSILON"/>
    <property type="match status" value="1"/>
</dbReference>
<evidence type="ECO:0000313" key="9">
    <source>
        <dbReference type="Proteomes" id="UP001194746"/>
    </source>
</evidence>
<evidence type="ECO:0000313" key="8">
    <source>
        <dbReference type="EMBL" id="KAF9884022.1"/>
    </source>
</evidence>
<evidence type="ECO:0000256" key="3">
    <source>
        <dbReference type="ARBA" id="ARBA00022946"/>
    </source>
</evidence>
<dbReference type="PANTHER" id="PTHR48417">
    <property type="entry name" value="ATP SYNTHASE F1 SUBUNIT EPSILON"/>
    <property type="match status" value="1"/>
</dbReference>
<evidence type="ECO:0000256" key="7">
    <source>
        <dbReference type="SAM" id="MobiDB-lite"/>
    </source>
</evidence>
<organism evidence="8 9">
    <name type="scientific">Aspergillus nanangensis</name>
    <dbReference type="NCBI Taxonomy" id="2582783"/>
    <lineage>
        <taxon>Eukaryota</taxon>
        <taxon>Fungi</taxon>
        <taxon>Dikarya</taxon>
        <taxon>Ascomycota</taxon>
        <taxon>Pezizomycotina</taxon>
        <taxon>Eurotiomycetes</taxon>
        <taxon>Eurotiomycetidae</taxon>
        <taxon>Eurotiales</taxon>
        <taxon>Aspergillaceae</taxon>
        <taxon>Aspergillus</taxon>
        <taxon>Aspergillus subgen. Circumdati</taxon>
    </lineage>
</organism>
<feature type="region of interest" description="Disordered" evidence="7">
    <location>
        <begin position="76"/>
        <end position="97"/>
    </location>
</feature>
<name>A0AAD4GP20_ASPNN</name>
<keyword evidence="9" id="KW-1185">Reference proteome</keyword>
<comment type="caution">
    <text evidence="8">The sequence shown here is derived from an EMBL/GenBank/DDBJ whole genome shotgun (WGS) entry which is preliminary data.</text>
</comment>
<comment type="subcellular location">
    <subcellularLocation>
        <location evidence="1">Mitochondrion</location>
    </subcellularLocation>
</comment>
<evidence type="ECO:0000256" key="5">
    <source>
        <dbReference type="ARBA" id="ARBA00023128"/>
    </source>
</evidence>
<dbReference type="EMBL" id="VCAU01000137">
    <property type="protein sequence ID" value="KAF9884022.1"/>
    <property type="molecule type" value="Genomic_DNA"/>
</dbReference>
<reference evidence="8" key="2">
    <citation type="submission" date="2020-02" db="EMBL/GenBank/DDBJ databases">
        <authorList>
            <person name="Gilchrist C.L.M."/>
            <person name="Chooi Y.-H."/>
        </authorList>
    </citation>
    <scope>NUCLEOTIDE SEQUENCE</scope>
    <source>
        <strain evidence="8">MST-FP2251</strain>
    </source>
</reference>
<feature type="compositionally biased region" description="Basic and acidic residues" evidence="7">
    <location>
        <begin position="30"/>
        <end position="50"/>
    </location>
</feature>
<dbReference type="AlphaFoldDB" id="A0AAD4GP20"/>
<feature type="region of interest" description="Disordered" evidence="7">
    <location>
        <begin position="29"/>
        <end position="50"/>
    </location>
</feature>
<evidence type="ECO:0000256" key="2">
    <source>
        <dbReference type="ARBA" id="ARBA00010901"/>
    </source>
</evidence>
<comment type="function">
    <text evidence="6">Inhibits the enzyme activity of ATPase.</text>
</comment>
<sequence>MLRQSIARPLTTANRALLSRSFSAMAPRMAEGDTGSHRPGGDTFTKREAAQEAVYIHEKEREKLIALRKKVQEQQQHLNELDKHLEELQNNQGGEKN</sequence>
<dbReference type="GO" id="GO:0005739">
    <property type="term" value="C:mitochondrion"/>
    <property type="evidence" value="ECO:0007669"/>
    <property type="project" value="UniProtKB-SubCell"/>
</dbReference>
<dbReference type="Proteomes" id="UP001194746">
    <property type="component" value="Unassembled WGS sequence"/>
</dbReference>
<dbReference type="Gene3D" id="1.20.5.500">
    <property type="entry name" value="Single helix bin"/>
    <property type="match status" value="1"/>
</dbReference>
<evidence type="ECO:0000256" key="4">
    <source>
        <dbReference type="ARBA" id="ARBA00023054"/>
    </source>
</evidence>
<proteinExistence type="inferred from homology"/>
<dbReference type="Pfam" id="PF04568">
    <property type="entry name" value="IATP"/>
    <property type="match status" value="1"/>
</dbReference>
<keyword evidence="4" id="KW-0175">Coiled coil</keyword>
<dbReference type="InterPro" id="IPR007648">
    <property type="entry name" value="ATPase_inhibitor_mt"/>
</dbReference>
<gene>
    <name evidence="8" type="ORF">FE257_002360</name>
</gene>
<feature type="compositionally biased region" description="Polar residues" evidence="7">
    <location>
        <begin position="88"/>
        <end position="97"/>
    </location>
</feature>
<keyword evidence="3" id="KW-0809">Transit peptide</keyword>
<protein>
    <recommendedName>
        <fullName evidence="6">ATPase inhibitor, mitochondrial</fullName>
    </recommendedName>
</protein>
<dbReference type="SUPFAM" id="SSF64602">
    <property type="entry name" value="F1 ATPase inhibitor, IF1, C-terminal domain"/>
    <property type="match status" value="1"/>
</dbReference>
<dbReference type="GO" id="GO:0042030">
    <property type="term" value="F:ATPase inhibitor activity"/>
    <property type="evidence" value="ECO:0007669"/>
    <property type="project" value="InterPro"/>
</dbReference>